<gene>
    <name evidence="1" type="ORF">GN330_14085</name>
</gene>
<dbReference type="EMBL" id="WPHG01000003">
    <property type="protein sequence ID" value="MVA98374.1"/>
    <property type="molecule type" value="Genomic_DNA"/>
</dbReference>
<accession>A0A844QIF4</accession>
<keyword evidence="2" id="KW-1185">Reference proteome</keyword>
<evidence type="ECO:0000313" key="1">
    <source>
        <dbReference type="EMBL" id="MVA98374.1"/>
    </source>
</evidence>
<dbReference type="RefSeq" id="WP_156713319.1">
    <property type="nucleotide sequence ID" value="NZ_WPHG01000003.1"/>
</dbReference>
<organism evidence="1 2">
    <name type="scientific">Nitratireductor arenosus</name>
    <dbReference type="NCBI Taxonomy" id="2682096"/>
    <lineage>
        <taxon>Bacteria</taxon>
        <taxon>Pseudomonadati</taxon>
        <taxon>Pseudomonadota</taxon>
        <taxon>Alphaproteobacteria</taxon>
        <taxon>Hyphomicrobiales</taxon>
        <taxon>Phyllobacteriaceae</taxon>
        <taxon>Nitratireductor</taxon>
    </lineage>
</organism>
<proteinExistence type="predicted"/>
<evidence type="ECO:0000313" key="2">
    <source>
        <dbReference type="Proteomes" id="UP000463224"/>
    </source>
</evidence>
<dbReference type="AlphaFoldDB" id="A0A844QIF4"/>
<name>A0A844QIF4_9HYPH</name>
<dbReference type="Proteomes" id="UP000463224">
    <property type="component" value="Unassembled WGS sequence"/>
</dbReference>
<protein>
    <submittedName>
        <fullName evidence="1">Uncharacterized protein</fullName>
    </submittedName>
</protein>
<comment type="caution">
    <text evidence="1">The sequence shown here is derived from an EMBL/GenBank/DDBJ whole genome shotgun (WGS) entry which is preliminary data.</text>
</comment>
<sequence length="94" mass="10943">MAYSRNPFLQAARAKPAAKRSTRFWASPAGRHLKLARNCFALAKRHKYRGNRKKYWAMLAMGRRALALSKAEVRLWKRGNALRRRSFSVQRARA</sequence>
<reference evidence="1 2" key="1">
    <citation type="submission" date="2019-12" db="EMBL/GenBank/DDBJ databases">
        <title>Nitratireductor arenosus sp. nov., Isolated from sea sand, Jeju island, South Korea.</title>
        <authorList>
            <person name="Kim W."/>
        </authorList>
    </citation>
    <scope>NUCLEOTIDE SEQUENCE [LARGE SCALE GENOMIC DNA]</scope>
    <source>
        <strain evidence="1 2">CAU 1489</strain>
    </source>
</reference>